<evidence type="ECO:0000313" key="4">
    <source>
        <dbReference type="Proteomes" id="UP000594638"/>
    </source>
</evidence>
<protein>
    <recommendedName>
        <fullName evidence="2">RIN4 pathogenic type III effector avirulence factor Avr cleavage site domain-containing protein</fullName>
    </recommendedName>
</protein>
<gene>
    <name evidence="3" type="ORF">OLEA9_A092005</name>
</gene>
<dbReference type="AlphaFoldDB" id="A0A8S0PSB1"/>
<evidence type="ECO:0000313" key="3">
    <source>
        <dbReference type="EMBL" id="CAA2956252.1"/>
    </source>
</evidence>
<dbReference type="InterPro" id="IPR040387">
    <property type="entry name" value="RIN4/NOI4"/>
</dbReference>
<dbReference type="OrthoDB" id="850982at2759"/>
<accession>A0A8S0PSB1</accession>
<dbReference type="Gramene" id="OE9A092005T1">
    <property type="protein sequence ID" value="OE9A092005C1"/>
    <property type="gene ID" value="OE9A092005"/>
</dbReference>
<dbReference type="EMBL" id="CACTIH010000181">
    <property type="protein sequence ID" value="CAA2956252.1"/>
    <property type="molecule type" value="Genomic_DNA"/>
</dbReference>
<evidence type="ECO:0000259" key="2">
    <source>
        <dbReference type="Pfam" id="PF05627"/>
    </source>
</evidence>
<dbReference type="Pfam" id="PF05627">
    <property type="entry name" value="AvrRpt-cleavage"/>
    <property type="match status" value="1"/>
</dbReference>
<name>A0A8S0PSB1_OLEEU</name>
<dbReference type="GO" id="GO:0005886">
    <property type="term" value="C:plasma membrane"/>
    <property type="evidence" value="ECO:0007669"/>
    <property type="project" value="TreeGrafter"/>
</dbReference>
<feature type="domain" description="RIN4 pathogenic type III effector avirulence factor Avr cleavage site" evidence="2">
    <location>
        <begin position="88"/>
        <end position="120"/>
    </location>
</feature>
<organism evidence="3 4">
    <name type="scientific">Olea europaea subsp. europaea</name>
    <dbReference type="NCBI Taxonomy" id="158383"/>
    <lineage>
        <taxon>Eukaryota</taxon>
        <taxon>Viridiplantae</taxon>
        <taxon>Streptophyta</taxon>
        <taxon>Embryophyta</taxon>
        <taxon>Tracheophyta</taxon>
        <taxon>Spermatophyta</taxon>
        <taxon>Magnoliopsida</taxon>
        <taxon>eudicotyledons</taxon>
        <taxon>Gunneridae</taxon>
        <taxon>Pentapetalae</taxon>
        <taxon>asterids</taxon>
        <taxon>lamiids</taxon>
        <taxon>Lamiales</taxon>
        <taxon>Oleaceae</taxon>
        <taxon>Oleeae</taxon>
        <taxon>Olea</taxon>
    </lineage>
</organism>
<proteinExistence type="predicted"/>
<comment type="caution">
    <text evidence="3">The sequence shown here is derived from an EMBL/GenBank/DDBJ whole genome shotgun (WGS) entry which is preliminary data.</text>
</comment>
<keyword evidence="4" id="KW-1185">Reference proteome</keyword>
<feature type="region of interest" description="Disordered" evidence="1">
    <location>
        <begin position="117"/>
        <end position="137"/>
    </location>
</feature>
<evidence type="ECO:0000256" key="1">
    <source>
        <dbReference type="SAM" id="MobiDB-lite"/>
    </source>
</evidence>
<dbReference type="InterPro" id="IPR008700">
    <property type="entry name" value="TypeIII_avirulence_cleave"/>
</dbReference>
<dbReference type="PANTHER" id="PTHR33159">
    <property type="entry name" value="RPM1-INTERACTING PROTEIN 4 (RIN4) FAMILY PROTEIN"/>
    <property type="match status" value="1"/>
</dbReference>
<dbReference type="Proteomes" id="UP000594638">
    <property type="component" value="Unassembled WGS sequence"/>
</dbReference>
<reference evidence="3 4" key="1">
    <citation type="submission" date="2019-12" db="EMBL/GenBank/DDBJ databases">
        <authorList>
            <person name="Alioto T."/>
            <person name="Alioto T."/>
            <person name="Gomez Garrido J."/>
        </authorList>
    </citation>
    <scope>NUCLEOTIDE SEQUENCE [LARGE SCALE GENOMIC DNA]</scope>
</reference>
<feature type="compositionally biased region" description="Polar residues" evidence="1">
    <location>
        <begin position="47"/>
        <end position="71"/>
    </location>
</feature>
<sequence>MEHHSQAPKIGNGGTEESVPNTAHFDSIERSPLHPQSQARVGRKGSAVSSPSLNRKGTFESSHGIESSTPGRSRLRSVTRGDETPDDTPTVPKFGDWDDTDPASAEAFSGIFARVREEKQSGGRVPVMPTETSYSNDQRRCGNENLKGCWCFPWGKR</sequence>
<feature type="region of interest" description="Disordered" evidence="1">
    <location>
        <begin position="1"/>
        <end position="105"/>
    </location>
</feature>
<dbReference type="PANTHER" id="PTHR33159:SF6">
    <property type="entry name" value="RPM1-INTERACTING PROTEIN 4"/>
    <property type="match status" value="1"/>
</dbReference>